<name>B7FUN9_PHATC</name>
<dbReference type="Proteomes" id="UP000000759">
    <property type="component" value="Chromosome 4"/>
</dbReference>
<dbReference type="RefSeq" id="XP_002178354.1">
    <property type="nucleotide sequence ID" value="XM_002178318.1"/>
</dbReference>
<feature type="region of interest" description="Disordered" evidence="1">
    <location>
        <begin position="166"/>
        <end position="220"/>
    </location>
</feature>
<dbReference type="AlphaFoldDB" id="B7FUN9"/>
<sequence length="293" mass="31980">MYMEELIPNQRPPTVRRQQPNRRNRKTLPGWPFSPVRTPANSPFPPENAHFGDAESSSPTLLQLTLSYTNAARMVAEKSEREVEPGPQTLRCKGNLPNPPDLAKTVVEHQAMDIPLKPLSTQTTTEATTNVPSTPTVQADKDPPVSKTGINLAALASVTSPPTISVWSPALQSPPHPSPIQQHPHQPPLPFHTPPHPQSHPQPPAHALAHPHNPHWLRYPPHPHYGGPQCLPPFDPSGFGTIQVQVPPVILPGPANSGKSPTLLFDIGPSCFLVQMCSVGFQHESSKRVEEDL</sequence>
<dbReference type="PaxDb" id="2850-Phatr44611"/>
<dbReference type="InParanoid" id="B7FUN9"/>
<feature type="compositionally biased region" description="Pro residues" evidence="1">
    <location>
        <begin position="185"/>
        <end position="204"/>
    </location>
</feature>
<reference evidence="3" key="2">
    <citation type="submission" date="2008-08" db="EMBL/GenBank/DDBJ databases">
        <authorList>
            <consortium name="Diatom Consortium"/>
            <person name="Grigoriev I."/>
            <person name="Grimwood J."/>
            <person name="Kuo A."/>
            <person name="Otillar R.P."/>
            <person name="Salamov A."/>
            <person name="Detter J.C."/>
            <person name="Lindquist E."/>
            <person name="Shapiro H."/>
            <person name="Lucas S."/>
            <person name="Glavina del Rio T."/>
            <person name="Pitluck S."/>
            <person name="Rokhsar D."/>
            <person name="Bowler C."/>
        </authorList>
    </citation>
    <scope>GENOME REANNOTATION</scope>
    <source>
        <strain evidence="3">CCAP 1055/1</strain>
    </source>
</reference>
<dbReference type="HOGENOM" id="CLU_951456_0_0_1"/>
<gene>
    <name evidence="2" type="ORF">PHATRDRAFT_44611</name>
</gene>
<evidence type="ECO:0000313" key="3">
    <source>
        <dbReference type="Proteomes" id="UP000000759"/>
    </source>
</evidence>
<dbReference type="KEGG" id="pti:PHATRDRAFT_44611"/>
<evidence type="ECO:0000256" key="1">
    <source>
        <dbReference type="SAM" id="MobiDB-lite"/>
    </source>
</evidence>
<feature type="region of interest" description="Disordered" evidence="1">
    <location>
        <begin position="122"/>
        <end position="145"/>
    </location>
</feature>
<reference evidence="2 3" key="1">
    <citation type="journal article" date="2008" name="Nature">
        <title>The Phaeodactylum genome reveals the evolutionary history of diatom genomes.</title>
        <authorList>
            <person name="Bowler C."/>
            <person name="Allen A.E."/>
            <person name="Badger J.H."/>
            <person name="Grimwood J."/>
            <person name="Jabbari K."/>
            <person name="Kuo A."/>
            <person name="Maheswari U."/>
            <person name="Martens C."/>
            <person name="Maumus F."/>
            <person name="Otillar R.P."/>
            <person name="Rayko E."/>
            <person name="Salamov A."/>
            <person name="Vandepoele K."/>
            <person name="Beszteri B."/>
            <person name="Gruber A."/>
            <person name="Heijde M."/>
            <person name="Katinka M."/>
            <person name="Mock T."/>
            <person name="Valentin K."/>
            <person name="Verret F."/>
            <person name="Berges J.A."/>
            <person name="Brownlee C."/>
            <person name="Cadoret J.P."/>
            <person name="Chiovitti A."/>
            <person name="Choi C.J."/>
            <person name="Coesel S."/>
            <person name="De Martino A."/>
            <person name="Detter J.C."/>
            <person name="Durkin C."/>
            <person name="Falciatore A."/>
            <person name="Fournet J."/>
            <person name="Haruta M."/>
            <person name="Huysman M.J."/>
            <person name="Jenkins B.D."/>
            <person name="Jiroutova K."/>
            <person name="Jorgensen R.E."/>
            <person name="Joubert Y."/>
            <person name="Kaplan A."/>
            <person name="Kroger N."/>
            <person name="Kroth P.G."/>
            <person name="La Roche J."/>
            <person name="Lindquist E."/>
            <person name="Lommer M."/>
            <person name="Martin-Jezequel V."/>
            <person name="Lopez P.J."/>
            <person name="Lucas S."/>
            <person name="Mangogna M."/>
            <person name="McGinnis K."/>
            <person name="Medlin L.K."/>
            <person name="Montsant A."/>
            <person name="Oudot-Le Secq M.P."/>
            <person name="Napoli C."/>
            <person name="Obornik M."/>
            <person name="Parker M.S."/>
            <person name="Petit J.L."/>
            <person name="Porcel B.M."/>
            <person name="Poulsen N."/>
            <person name="Robison M."/>
            <person name="Rychlewski L."/>
            <person name="Rynearson T.A."/>
            <person name="Schmutz J."/>
            <person name="Shapiro H."/>
            <person name="Siaut M."/>
            <person name="Stanley M."/>
            <person name="Sussman M.R."/>
            <person name="Taylor A.R."/>
            <person name="Vardi A."/>
            <person name="von Dassow P."/>
            <person name="Vyverman W."/>
            <person name="Willis A."/>
            <person name="Wyrwicz L.S."/>
            <person name="Rokhsar D.S."/>
            <person name="Weissenbach J."/>
            <person name="Armbrust E.V."/>
            <person name="Green B.R."/>
            <person name="Van de Peer Y."/>
            <person name="Grigoriev I.V."/>
        </authorList>
    </citation>
    <scope>NUCLEOTIDE SEQUENCE [LARGE SCALE GENOMIC DNA]</scope>
    <source>
        <strain evidence="2 3">CCAP 1055/1</strain>
    </source>
</reference>
<organism evidence="2 3">
    <name type="scientific">Phaeodactylum tricornutum (strain CCAP 1055/1)</name>
    <dbReference type="NCBI Taxonomy" id="556484"/>
    <lineage>
        <taxon>Eukaryota</taxon>
        <taxon>Sar</taxon>
        <taxon>Stramenopiles</taxon>
        <taxon>Ochrophyta</taxon>
        <taxon>Bacillariophyta</taxon>
        <taxon>Bacillariophyceae</taxon>
        <taxon>Bacillariophycidae</taxon>
        <taxon>Naviculales</taxon>
        <taxon>Phaeodactylaceae</taxon>
        <taxon>Phaeodactylum</taxon>
    </lineage>
</organism>
<feature type="region of interest" description="Disordered" evidence="1">
    <location>
        <begin position="1"/>
        <end position="58"/>
    </location>
</feature>
<keyword evidence="3" id="KW-1185">Reference proteome</keyword>
<accession>B7FUN9</accession>
<evidence type="ECO:0000313" key="2">
    <source>
        <dbReference type="EMBL" id="EEC50019.1"/>
    </source>
</evidence>
<proteinExistence type="predicted"/>
<dbReference type="GeneID" id="7197619"/>
<protein>
    <submittedName>
        <fullName evidence="2">Uncharacterized protein</fullName>
    </submittedName>
</protein>
<dbReference type="EMBL" id="CM000607">
    <property type="protein sequence ID" value="EEC50019.1"/>
    <property type="molecule type" value="Genomic_DNA"/>
</dbReference>
<feature type="compositionally biased region" description="Polar residues" evidence="1">
    <location>
        <begin position="122"/>
        <end position="137"/>
    </location>
</feature>